<sequence length="79" mass="8930">MCPCVVAYNVILSSAIGLGLNIFPRDCILAILMKNFDNFFRCDVACNYNLVQLFVHVICLNIFNLLNNLENFLNTLVTV</sequence>
<accession>I3S650</accession>
<feature type="transmembrane region" description="Helical" evidence="1">
    <location>
        <begin position="44"/>
        <end position="66"/>
    </location>
</feature>
<dbReference type="AlphaFoldDB" id="I3S650"/>
<protein>
    <submittedName>
        <fullName evidence="2">Uncharacterized protein</fullName>
    </submittedName>
</protein>
<reference evidence="2" key="1">
    <citation type="submission" date="2012-05" db="EMBL/GenBank/DDBJ databases">
        <authorList>
            <person name="Krishnakumar V."/>
            <person name="Cheung F."/>
            <person name="Xiao Y."/>
            <person name="Chan A."/>
            <person name="Moskal W.A."/>
            <person name="Town C.D."/>
        </authorList>
    </citation>
    <scope>NUCLEOTIDE SEQUENCE</scope>
</reference>
<keyword evidence="1" id="KW-0472">Membrane</keyword>
<evidence type="ECO:0000256" key="1">
    <source>
        <dbReference type="SAM" id="Phobius"/>
    </source>
</evidence>
<organism evidence="2">
    <name type="scientific">Lotus japonicus</name>
    <name type="common">Lotus corniculatus var. japonicus</name>
    <dbReference type="NCBI Taxonomy" id="34305"/>
    <lineage>
        <taxon>Eukaryota</taxon>
        <taxon>Viridiplantae</taxon>
        <taxon>Streptophyta</taxon>
        <taxon>Embryophyta</taxon>
        <taxon>Tracheophyta</taxon>
        <taxon>Spermatophyta</taxon>
        <taxon>Magnoliopsida</taxon>
        <taxon>eudicotyledons</taxon>
        <taxon>Gunneridae</taxon>
        <taxon>Pentapetalae</taxon>
        <taxon>rosids</taxon>
        <taxon>fabids</taxon>
        <taxon>Fabales</taxon>
        <taxon>Fabaceae</taxon>
        <taxon>Papilionoideae</taxon>
        <taxon>50 kb inversion clade</taxon>
        <taxon>NPAAA clade</taxon>
        <taxon>Hologalegina</taxon>
        <taxon>robinioid clade</taxon>
        <taxon>Loteae</taxon>
        <taxon>Lotus</taxon>
    </lineage>
</organism>
<dbReference type="EMBL" id="BT135947">
    <property type="protein sequence ID" value="AFK35742.1"/>
    <property type="molecule type" value="mRNA"/>
</dbReference>
<keyword evidence="1" id="KW-1133">Transmembrane helix</keyword>
<name>I3S650_LOTJA</name>
<proteinExistence type="evidence at transcript level"/>
<keyword evidence="1" id="KW-0812">Transmembrane</keyword>
<evidence type="ECO:0000313" key="2">
    <source>
        <dbReference type="EMBL" id="AFK35742.1"/>
    </source>
</evidence>
<feature type="transmembrane region" description="Helical" evidence="1">
    <location>
        <begin position="6"/>
        <end position="23"/>
    </location>
</feature>